<dbReference type="EMBL" id="CATWAF010000007">
    <property type="protein sequence ID" value="CAJ0704983.1"/>
    <property type="molecule type" value="Genomic_DNA"/>
</dbReference>
<comment type="caution">
    <text evidence="2">The sequence shown here is derived from an EMBL/GenBank/DDBJ whole genome shotgun (WGS) entry which is preliminary data.</text>
</comment>
<dbReference type="Proteomes" id="UP001189915">
    <property type="component" value="Unassembled WGS sequence"/>
</dbReference>
<keyword evidence="3" id="KW-1185">Reference proteome</keyword>
<gene>
    <name evidence="2" type="ORF">LMG18091_04319</name>
</gene>
<reference evidence="2 3" key="1">
    <citation type="submission" date="2023-07" db="EMBL/GenBank/DDBJ databases">
        <authorList>
            <person name="Peeters C."/>
        </authorList>
    </citation>
    <scope>NUCLEOTIDE SEQUENCE [LARGE SCALE GENOMIC DNA]</scope>
    <source>
        <strain evidence="2 3">LMG 18091</strain>
    </source>
</reference>
<feature type="compositionally biased region" description="Basic residues" evidence="1">
    <location>
        <begin position="55"/>
        <end position="66"/>
    </location>
</feature>
<evidence type="ECO:0000313" key="2">
    <source>
        <dbReference type="EMBL" id="CAJ0704983.1"/>
    </source>
</evidence>
<name>A0AAD2BAK6_9RALS</name>
<evidence type="ECO:0000256" key="1">
    <source>
        <dbReference type="SAM" id="MobiDB-lite"/>
    </source>
</evidence>
<feature type="region of interest" description="Disordered" evidence="1">
    <location>
        <begin position="1"/>
        <end position="66"/>
    </location>
</feature>
<feature type="compositionally biased region" description="Basic residues" evidence="1">
    <location>
        <begin position="19"/>
        <end position="28"/>
    </location>
</feature>
<organism evidence="2 3">
    <name type="scientific">Ralstonia wenshanensis</name>
    <dbReference type="NCBI Taxonomy" id="2842456"/>
    <lineage>
        <taxon>Bacteria</taxon>
        <taxon>Pseudomonadati</taxon>
        <taxon>Pseudomonadota</taxon>
        <taxon>Betaproteobacteria</taxon>
        <taxon>Burkholderiales</taxon>
        <taxon>Burkholderiaceae</taxon>
        <taxon>Ralstonia</taxon>
    </lineage>
</organism>
<proteinExistence type="predicted"/>
<dbReference type="AlphaFoldDB" id="A0AAD2BAK6"/>
<sequence length="66" mass="7343">MATIWSDFMAEDRSEHERNKGRKRHAGTSRKGIIQKPAKPASVEDMGMTIDKGGGKPKHVKPKKKA</sequence>
<evidence type="ECO:0000313" key="3">
    <source>
        <dbReference type="Proteomes" id="UP001189915"/>
    </source>
</evidence>
<accession>A0AAD2BAK6</accession>
<protein>
    <submittedName>
        <fullName evidence="2">Uncharacterized protein</fullName>
    </submittedName>
</protein>